<evidence type="ECO:0000256" key="2">
    <source>
        <dbReference type="ARBA" id="ARBA00022630"/>
    </source>
</evidence>
<comment type="caution">
    <text evidence="7">The sequence shown here is derived from an EMBL/GenBank/DDBJ whole genome shotgun (WGS) entry which is preliminary data.</text>
</comment>
<dbReference type="InterPro" id="IPR050446">
    <property type="entry name" value="FAD-oxidoreductase/Apoptosis"/>
</dbReference>
<feature type="domain" description="Reductase C-terminal" evidence="6">
    <location>
        <begin position="319"/>
        <end position="401"/>
    </location>
</feature>
<dbReference type="InterPro" id="IPR016156">
    <property type="entry name" value="FAD/NAD-linked_Rdtase_dimer_sf"/>
</dbReference>
<dbReference type="SUPFAM" id="SSF51905">
    <property type="entry name" value="FAD/NAD(P)-binding domain"/>
    <property type="match status" value="2"/>
</dbReference>
<dbReference type="RefSeq" id="WP_133341900.1">
    <property type="nucleotide sequence ID" value="NZ_SMZO01000009.1"/>
</dbReference>
<keyword evidence="2" id="KW-0285">Flavoprotein</keyword>
<keyword evidence="8" id="KW-1185">Reference proteome</keyword>
<evidence type="ECO:0000313" key="7">
    <source>
        <dbReference type="EMBL" id="TDL90385.1"/>
    </source>
</evidence>
<evidence type="ECO:0000256" key="4">
    <source>
        <dbReference type="ARBA" id="ARBA00023002"/>
    </source>
</evidence>
<dbReference type="PRINTS" id="PR00411">
    <property type="entry name" value="PNDRDTASEI"/>
</dbReference>
<sequence length="403" mass="42199">MTHIAVIGAGQAGSSLCAKLRDLGFDGTITLIGEEPALPYQRPPLSKKYMLGDMALERMFLRPDAFYADRNIALRLGTRATALDTDAKQITLSDGSSLNFDMLALTTGAPPLRLPSAIGGDLPGVYTMRTLADADALAGECTPGRHMLVIGGGYIGLEAAAVAASRGLAVTLVEQAPRILARVAAPETATWFRNLHASHGVTIIEGTGVASLTNEDGHVSGAVLADGRKIAADFVVVGIGIRPGTDLAQDAGLAIDNGIAVDALGQTSASGVFAAGDCASFPYKGGRLRLESVPNAIEHAEATAAAMLGGTDPYEAKPWFWSDQYDVKLQIAGLNTGYDNVVVRDDAGARSHWYFGNDQLLSVDAMNNPRAYMVAKRMIEAGQSPSPDRVADTSLSLKELMAG</sequence>
<organism evidence="7 8">
    <name type="scientific">Meridianimarinicoccus aquatilis</name>
    <dbReference type="NCBI Taxonomy" id="2552766"/>
    <lineage>
        <taxon>Bacteria</taxon>
        <taxon>Pseudomonadati</taxon>
        <taxon>Pseudomonadota</taxon>
        <taxon>Alphaproteobacteria</taxon>
        <taxon>Rhodobacterales</taxon>
        <taxon>Paracoccaceae</taxon>
        <taxon>Meridianimarinicoccus</taxon>
    </lineage>
</organism>
<evidence type="ECO:0000259" key="5">
    <source>
        <dbReference type="Pfam" id="PF07992"/>
    </source>
</evidence>
<dbReference type="SUPFAM" id="SSF55424">
    <property type="entry name" value="FAD/NAD-linked reductases, dimerisation (C-terminal) domain"/>
    <property type="match status" value="1"/>
</dbReference>
<dbReference type="Gene3D" id="3.30.390.30">
    <property type="match status" value="1"/>
</dbReference>
<evidence type="ECO:0000256" key="1">
    <source>
        <dbReference type="ARBA" id="ARBA00001974"/>
    </source>
</evidence>
<accession>A0A4R6B2H1</accession>
<dbReference type="GO" id="GO:0005737">
    <property type="term" value="C:cytoplasm"/>
    <property type="evidence" value="ECO:0007669"/>
    <property type="project" value="TreeGrafter"/>
</dbReference>
<dbReference type="Pfam" id="PF14759">
    <property type="entry name" value="Reductase_C"/>
    <property type="match status" value="1"/>
</dbReference>
<dbReference type="PANTHER" id="PTHR43557">
    <property type="entry name" value="APOPTOSIS-INDUCING FACTOR 1"/>
    <property type="match status" value="1"/>
</dbReference>
<comment type="cofactor">
    <cofactor evidence="1">
        <name>FAD</name>
        <dbReference type="ChEBI" id="CHEBI:57692"/>
    </cofactor>
</comment>
<dbReference type="InterPro" id="IPR036188">
    <property type="entry name" value="FAD/NAD-bd_sf"/>
</dbReference>
<gene>
    <name evidence="7" type="ORF">E2L05_05525</name>
</gene>
<dbReference type="PRINTS" id="PR00368">
    <property type="entry name" value="FADPNR"/>
</dbReference>
<dbReference type="Gene3D" id="3.50.50.60">
    <property type="entry name" value="FAD/NAD(P)-binding domain"/>
    <property type="match status" value="2"/>
</dbReference>
<reference evidence="7 8" key="1">
    <citation type="submission" date="2019-03" db="EMBL/GenBank/DDBJ databases">
        <title>Rhodobacteraceae bacterium SM1902, a new member of the family Rhodobacteraceae isolated from Yantai.</title>
        <authorList>
            <person name="Sun Y."/>
        </authorList>
    </citation>
    <scope>NUCLEOTIDE SEQUENCE [LARGE SCALE GENOMIC DNA]</scope>
    <source>
        <strain evidence="7 8">SM1902</strain>
    </source>
</reference>
<dbReference type="AlphaFoldDB" id="A0A4R6B2H1"/>
<dbReference type="InterPro" id="IPR023753">
    <property type="entry name" value="FAD/NAD-binding_dom"/>
</dbReference>
<evidence type="ECO:0000313" key="8">
    <source>
        <dbReference type="Proteomes" id="UP000294562"/>
    </source>
</evidence>
<dbReference type="OrthoDB" id="7809559at2"/>
<evidence type="ECO:0000259" key="6">
    <source>
        <dbReference type="Pfam" id="PF14759"/>
    </source>
</evidence>
<name>A0A4R6B2H1_9RHOB</name>
<dbReference type="InterPro" id="IPR028202">
    <property type="entry name" value="Reductase_C"/>
</dbReference>
<proteinExistence type="predicted"/>
<keyword evidence="3" id="KW-0274">FAD</keyword>
<keyword evidence="4" id="KW-0560">Oxidoreductase</keyword>
<dbReference type="Pfam" id="PF07992">
    <property type="entry name" value="Pyr_redox_2"/>
    <property type="match status" value="1"/>
</dbReference>
<dbReference type="PANTHER" id="PTHR43557:SF2">
    <property type="entry name" value="RIESKE DOMAIN-CONTAINING PROTEIN-RELATED"/>
    <property type="match status" value="1"/>
</dbReference>
<feature type="domain" description="FAD/NAD(P)-binding" evidence="5">
    <location>
        <begin position="3"/>
        <end position="300"/>
    </location>
</feature>
<protein>
    <submittedName>
        <fullName evidence="7">Pyridine nucleotide-disulfide oxidoreductase</fullName>
    </submittedName>
</protein>
<dbReference type="GO" id="GO:0016651">
    <property type="term" value="F:oxidoreductase activity, acting on NAD(P)H"/>
    <property type="evidence" value="ECO:0007669"/>
    <property type="project" value="TreeGrafter"/>
</dbReference>
<dbReference type="EMBL" id="SMZO01000009">
    <property type="protein sequence ID" value="TDL90385.1"/>
    <property type="molecule type" value="Genomic_DNA"/>
</dbReference>
<dbReference type="Proteomes" id="UP000294562">
    <property type="component" value="Unassembled WGS sequence"/>
</dbReference>
<evidence type="ECO:0000256" key="3">
    <source>
        <dbReference type="ARBA" id="ARBA00022827"/>
    </source>
</evidence>